<sequence>MFKQLSNRIFWHRLLYSVVALIVLGGLVTLMGFIKGKSSEQACTEVRIVVLGAESFIEQQDIMAMLVEKYGELEGRTLEDIPTHEMEKDLRQIPFVFSAMVTIDMDGVLAVRIVQREAVVRVINNKGLDFYIDKEGHKMPVSLKYVPRVPVVNGHITEPYNGALDSMETQLVKDIFKTAQFINADSVWSSQVVQLYVNEYQDIELVPRVGNQQIILGNADSLERKFEKLMLFYNKIVPKTGIDAYTSVNLKFAGQIVCERDERFKPEELISMPDSTLDNTPNNSINTQ</sequence>
<keyword evidence="2" id="KW-0132">Cell division</keyword>
<gene>
    <name evidence="2" type="ORF">SAMN05421740_104299</name>
</gene>
<accession>A0A1H7PDM4</accession>
<dbReference type="EMBL" id="FNZR01000004">
    <property type="protein sequence ID" value="SEL33187.1"/>
    <property type="molecule type" value="Genomic_DNA"/>
</dbReference>
<keyword evidence="3" id="KW-1185">Reference proteome</keyword>
<organism evidence="2 3">
    <name type="scientific">Parapedobacter koreensis</name>
    <dbReference type="NCBI Taxonomy" id="332977"/>
    <lineage>
        <taxon>Bacteria</taxon>
        <taxon>Pseudomonadati</taxon>
        <taxon>Bacteroidota</taxon>
        <taxon>Sphingobacteriia</taxon>
        <taxon>Sphingobacteriales</taxon>
        <taxon>Sphingobacteriaceae</taxon>
        <taxon>Parapedobacter</taxon>
    </lineage>
</organism>
<keyword evidence="2" id="KW-0131">Cell cycle</keyword>
<dbReference type="GO" id="GO:0051301">
    <property type="term" value="P:cell division"/>
    <property type="evidence" value="ECO:0007669"/>
    <property type="project" value="UniProtKB-KW"/>
</dbReference>
<dbReference type="RefSeq" id="WP_177181112.1">
    <property type="nucleotide sequence ID" value="NZ_FNZR01000004.1"/>
</dbReference>
<name>A0A1H7PDM4_9SPHI</name>
<dbReference type="AlphaFoldDB" id="A0A1H7PDM4"/>
<evidence type="ECO:0000256" key="1">
    <source>
        <dbReference type="SAM" id="Phobius"/>
    </source>
</evidence>
<evidence type="ECO:0000313" key="3">
    <source>
        <dbReference type="Proteomes" id="UP000198916"/>
    </source>
</evidence>
<keyword evidence="1" id="KW-0812">Transmembrane</keyword>
<dbReference type="STRING" id="332977.SAMN05421740_104299"/>
<feature type="transmembrane region" description="Helical" evidence="1">
    <location>
        <begin position="14"/>
        <end position="34"/>
    </location>
</feature>
<keyword evidence="1" id="KW-1133">Transmembrane helix</keyword>
<evidence type="ECO:0000313" key="2">
    <source>
        <dbReference type="EMBL" id="SEL33187.1"/>
    </source>
</evidence>
<keyword evidence="1" id="KW-0472">Membrane</keyword>
<reference evidence="3" key="1">
    <citation type="submission" date="2016-10" db="EMBL/GenBank/DDBJ databases">
        <authorList>
            <person name="Varghese N."/>
            <person name="Submissions S."/>
        </authorList>
    </citation>
    <scope>NUCLEOTIDE SEQUENCE [LARGE SCALE GENOMIC DNA]</scope>
    <source>
        <strain evidence="3">Jip14</strain>
    </source>
</reference>
<protein>
    <submittedName>
        <fullName evidence="2">Cell division protein FtsQ</fullName>
    </submittedName>
</protein>
<proteinExistence type="predicted"/>
<dbReference type="Proteomes" id="UP000198916">
    <property type="component" value="Unassembled WGS sequence"/>
</dbReference>